<proteinExistence type="predicted"/>
<evidence type="ECO:0000313" key="2">
    <source>
        <dbReference type="Proteomes" id="UP001652600"/>
    </source>
</evidence>
<gene>
    <name evidence="3" type="primary">LOC103487607</name>
</gene>
<dbReference type="Gramene" id="MELO3C010504.2.1">
    <property type="protein sequence ID" value="MELO3C010504.2.1"/>
    <property type="gene ID" value="MELO3C010504.2"/>
</dbReference>
<dbReference type="eggNOG" id="ENOG502S4D5">
    <property type="taxonomic scope" value="Eukaryota"/>
</dbReference>
<evidence type="ECO:0000256" key="1">
    <source>
        <dbReference type="SAM" id="MobiDB-lite"/>
    </source>
</evidence>
<dbReference type="InParanoid" id="A0A1S3BAM4"/>
<name>A0A1S3BAM4_CUCME</name>
<organism evidence="2 3">
    <name type="scientific">Cucumis melo</name>
    <name type="common">Muskmelon</name>
    <dbReference type="NCBI Taxonomy" id="3656"/>
    <lineage>
        <taxon>Eukaryota</taxon>
        <taxon>Viridiplantae</taxon>
        <taxon>Streptophyta</taxon>
        <taxon>Embryophyta</taxon>
        <taxon>Tracheophyta</taxon>
        <taxon>Spermatophyta</taxon>
        <taxon>Magnoliopsida</taxon>
        <taxon>eudicotyledons</taxon>
        <taxon>Gunneridae</taxon>
        <taxon>Pentapetalae</taxon>
        <taxon>rosids</taxon>
        <taxon>fabids</taxon>
        <taxon>Cucurbitales</taxon>
        <taxon>Cucurbitaceae</taxon>
        <taxon>Benincaseae</taxon>
        <taxon>Cucumis</taxon>
    </lineage>
</organism>
<feature type="compositionally biased region" description="Polar residues" evidence="1">
    <location>
        <begin position="58"/>
        <end position="67"/>
    </location>
</feature>
<feature type="compositionally biased region" description="Basic and acidic residues" evidence="1">
    <location>
        <begin position="68"/>
        <end position="77"/>
    </location>
</feature>
<protein>
    <submittedName>
        <fullName evidence="3">Uncharacterized protein LOC103487607</fullName>
    </submittedName>
</protein>
<dbReference type="AlphaFoldDB" id="A0A1S3BAM4"/>
<dbReference type="KEGG" id="cmo:103487607"/>
<dbReference type="GeneID" id="103487607"/>
<feature type="compositionally biased region" description="Low complexity" evidence="1">
    <location>
        <begin position="117"/>
        <end position="152"/>
    </location>
</feature>
<dbReference type="Proteomes" id="UP001652600">
    <property type="component" value="Chromosome 7"/>
</dbReference>
<dbReference type="PANTHER" id="PTHR35466:SF4">
    <property type="entry name" value="EXPRESSED PROTEIN"/>
    <property type="match status" value="1"/>
</dbReference>
<dbReference type="PANTHER" id="PTHR35466">
    <property type="entry name" value="SERINE/ARGININE REPETITIVE MATRIX PROTEIN 1"/>
    <property type="match status" value="1"/>
</dbReference>
<dbReference type="RefSeq" id="XP_008444194.2">
    <property type="nucleotide sequence ID" value="XM_008445972.3"/>
</dbReference>
<sequence>MDTDEFYRKPAAVPFKWEIKPGVPRNLHRPRQSPTQSPPQHHRQKLKPPPAVSHFPHPSNSLHSSPRTRSDRWRFVRSEQVSSSGCFPSPLPNRKSPKALSRKFPEPDYSSDLDTLSRWSVSSRKSISPFRYSVSSSSPSSFSSYQSSPRPTSDTEWAGFGLF</sequence>
<accession>A0A1S3BAM4</accession>
<evidence type="ECO:0000313" key="3">
    <source>
        <dbReference type="RefSeq" id="XP_008444194.2"/>
    </source>
</evidence>
<reference evidence="3" key="1">
    <citation type="submission" date="2025-08" db="UniProtKB">
        <authorList>
            <consortium name="RefSeq"/>
        </authorList>
    </citation>
    <scope>IDENTIFICATION</scope>
    <source>
        <tissue evidence="3">Stem</tissue>
    </source>
</reference>
<feature type="region of interest" description="Disordered" evidence="1">
    <location>
        <begin position="19"/>
        <end position="163"/>
    </location>
</feature>
<keyword evidence="2" id="KW-1185">Reference proteome</keyword>